<dbReference type="SUPFAM" id="SSF48726">
    <property type="entry name" value="Immunoglobulin"/>
    <property type="match status" value="1"/>
</dbReference>
<dbReference type="PANTHER" id="PTHR16675:SF289">
    <property type="entry name" value="ZINC-ALPHA-2-GLYCOPROTEIN"/>
    <property type="match status" value="1"/>
</dbReference>
<dbReference type="PROSITE" id="PS00290">
    <property type="entry name" value="IG_MHC"/>
    <property type="match status" value="1"/>
</dbReference>
<dbReference type="GO" id="GO:0006955">
    <property type="term" value="P:immune response"/>
    <property type="evidence" value="ECO:0007669"/>
    <property type="project" value="TreeGrafter"/>
</dbReference>
<keyword evidence="3 10" id="KW-0732">Signal</keyword>
<keyword evidence="6" id="KW-1015">Disulfide bond</keyword>
<feature type="chain" id="PRO_5034179492" evidence="10">
    <location>
        <begin position="27"/>
        <end position="315"/>
    </location>
</feature>
<feature type="signal peptide" evidence="10">
    <location>
        <begin position="1"/>
        <end position="26"/>
    </location>
</feature>
<comment type="subcellular location">
    <subcellularLocation>
        <location evidence="1">Membrane</location>
        <topology evidence="1">Single-pass membrane protein</topology>
    </subcellularLocation>
</comment>
<evidence type="ECO:0000256" key="1">
    <source>
        <dbReference type="ARBA" id="ARBA00004167"/>
    </source>
</evidence>
<dbReference type="GO" id="GO:0007155">
    <property type="term" value="P:cell adhesion"/>
    <property type="evidence" value="ECO:0007669"/>
    <property type="project" value="Ensembl"/>
</dbReference>
<dbReference type="PRINTS" id="PR01638">
    <property type="entry name" value="MHCCLASSI"/>
</dbReference>
<keyword evidence="2" id="KW-0812">Transmembrane</keyword>
<evidence type="ECO:0000256" key="2">
    <source>
        <dbReference type="ARBA" id="ARBA00022692"/>
    </source>
</evidence>
<dbReference type="Gene3D" id="3.30.500.10">
    <property type="entry name" value="MHC class I-like antigen recognition-like"/>
    <property type="match status" value="1"/>
</dbReference>
<dbReference type="FunFam" id="3.30.500.10:FF:000001">
    <property type="entry name" value="H-2 class I histocompatibility antigen, alpha chain"/>
    <property type="match status" value="1"/>
</dbReference>
<dbReference type="GeneTree" id="ENSGT01120000271828"/>
<evidence type="ECO:0000313" key="12">
    <source>
        <dbReference type="Ensembl" id="ENSMICP00000046399.1"/>
    </source>
</evidence>
<dbReference type="Pfam" id="PF00129">
    <property type="entry name" value="MHC_I"/>
    <property type="match status" value="1"/>
</dbReference>
<keyword evidence="7" id="KW-0325">Glycoprotein</keyword>
<protein>
    <submittedName>
        <fullName evidence="12">Alpha-2-glycoprotein 1, zinc-binding</fullName>
    </submittedName>
</protein>
<dbReference type="InterPro" id="IPR011162">
    <property type="entry name" value="MHC_I/II-like_Ag-recog"/>
</dbReference>
<evidence type="ECO:0000256" key="4">
    <source>
        <dbReference type="ARBA" id="ARBA00022989"/>
    </source>
</evidence>
<dbReference type="GO" id="GO:0001916">
    <property type="term" value="P:positive regulation of T cell mediated cytotoxicity"/>
    <property type="evidence" value="ECO:0007669"/>
    <property type="project" value="TreeGrafter"/>
</dbReference>
<dbReference type="GO" id="GO:0030881">
    <property type="term" value="F:beta-2-microglobulin binding"/>
    <property type="evidence" value="ECO:0007669"/>
    <property type="project" value="UniProtKB-ARBA"/>
</dbReference>
<dbReference type="InterPro" id="IPR037055">
    <property type="entry name" value="MHC_I-like_Ag-recog_sf"/>
</dbReference>
<dbReference type="Gene3D" id="2.60.40.10">
    <property type="entry name" value="Immunoglobulins"/>
    <property type="match status" value="1"/>
</dbReference>
<feature type="region of interest" description="Disordered" evidence="9">
    <location>
        <begin position="294"/>
        <end position="315"/>
    </location>
</feature>
<dbReference type="InterPro" id="IPR036179">
    <property type="entry name" value="Ig-like_dom_sf"/>
</dbReference>
<dbReference type="GO" id="GO:0001580">
    <property type="term" value="P:detection of chemical stimulus involved in sensory perception of bitter taste"/>
    <property type="evidence" value="ECO:0007669"/>
    <property type="project" value="Ensembl"/>
</dbReference>
<dbReference type="FunFam" id="2.60.40.10:FF:000204">
    <property type="entry name" value="Major histocompatibility complex, class I-related protein"/>
    <property type="match status" value="1"/>
</dbReference>
<dbReference type="Ensembl" id="ENSMICT00000069852.1">
    <property type="protein sequence ID" value="ENSMICP00000046399.1"/>
    <property type="gene ID" value="ENSMICG00000030520.2"/>
</dbReference>
<dbReference type="Pfam" id="PF07654">
    <property type="entry name" value="C1-set"/>
    <property type="match status" value="1"/>
</dbReference>
<dbReference type="GO" id="GO:0009897">
    <property type="term" value="C:external side of plasma membrane"/>
    <property type="evidence" value="ECO:0007669"/>
    <property type="project" value="TreeGrafter"/>
</dbReference>
<dbReference type="SMART" id="SM00407">
    <property type="entry name" value="IGc1"/>
    <property type="match status" value="1"/>
</dbReference>
<feature type="domain" description="Ig-like" evidence="11">
    <location>
        <begin position="210"/>
        <end position="295"/>
    </location>
</feature>
<dbReference type="InterPro" id="IPR007110">
    <property type="entry name" value="Ig-like_dom"/>
</dbReference>
<dbReference type="InterPro" id="IPR003597">
    <property type="entry name" value="Ig_C1-set"/>
</dbReference>
<dbReference type="PANTHER" id="PTHR16675">
    <property type="entry name" value="MHC CLASS I-RELATED"/>
    <property type="match status" value="1"/>
</dbReference>
<dbReference type="CDD" id="cd21010">
    <property type="entry name" value="IgC1_MHC-like_ZAG"/>
    <property type="match status" value="1"/>
</dbReference>
<evidence type="ECO:0000256" key="3">
    <source>
        <dbReference type="ARBA" id="ARBA00022729"/>
    </source>
</evidence>
<dbReference type="GO" id="GO:0005615">
    <property type="term" value="C:extracellular space"/>
    <property type="evidence" value="ECO:0007669"/>
    <property type="project" value="Ensembl"/>
</dbReference>
<dbReference type="GO" id="GO:0002476">
    <property type="term" value="P:antigen processing and presentation of endogenous peptide antigen via MHC class Ib"/>
    <property type="evidence" value="ECO:0007669"/>
    <property type="project" value="TreeGrafter"/>
</dbReference>
<evidence type="ECO:0000256" key="8">
    <source>
        <dbReference type="RuleBase" id="RU004439"/>
    </source>
</evidence>
<dbReference type="PROSITE" id="PS50835">
    <property type="entry name" value="IG_LIKE"/>
    <property type="match status" value="1"/>
</dbReference>
<dbReference type="SUPFAM" id="SSF54452">
    <property type="entry name" value="MHC antigen-recognition domain"/>
    <property type="match status" value="1"/>
</dbReference>
<evidence type="ECO:0000256" key="7">
    <source>
        <dbReference type="ARBA" id="ARBA00023180"/>
    </source>
</evidence>
<evidence type="ECO:0000256" key="5">
    <source>
        <dbReference type="ARBA" id="ARBA00023136"/>
    </source>
</evidence>
<keyword evidence="5" id="KW-0472">Membrane</keyword>
<reference evidence="12" key="2">
    <citation type="submission" date="2025-08" db="UniProtKB">
        <authorList>
            <consortium name="Ensembl"/>
        </authorList>
    </citation>
    <scope>IDENTIFICATION</scope>
</reference>
<evidence type="ECO:0000256" key="10">
    <source>
        <dbReference type="SAM" id="SignalP"/>
    </source>
</evidence>
<dbReference type="GO" id="GO:0002486">
    <property type="term" value="P:antigen processing and presentation of endogenous peptide antigen via MHC class I via ER pathway, TAP-independent"/>
    <property type="evidence" value="ECO:0007669"/>
    <property type="project" value="TreeGrafter"/>
</dbReference>
<dbReference type="EMBL" id="ABDC03021065">
    <property type="status" value="NOT_ANNOTATED_CDS"/>
    <property type="molecule type" value="Genomic_DNA"/>
</dbReference>
<dbReference type="InterPro" id="IPR050208">
    <property type="entry name" value="MHC_class-I_related"/>
</dbReference>
<evidence type="ECO:0000259" key="11">
    <source>
        <dbReference type="PROSITE" id="PS50835"/>
    </source>
</evidence>
<gene>
    <name evidence="12" type="primary">AZGP1</name>
    <name evidence="12" type="synonym">LOC105868418</name>
</gene>
<evidence type="ECO:0000256" key="6">
    <source>
        <dbReference type="ARBA" id="ARBA00023157"/>
    </source>
</evidence>
<proteinExistence type="inferred from homology"/>
<keyword evidence="4" id="KW-1133">Transmembrane helix</keyword>
<name>A0A8C5Y5A3_MICMU</name>
<dbReference type="Proteomes" id="UP000694394">
    <property type="component" value="Chromosome 17"/>
</dbReference>
<evidence type="ECO:0000256" key="9">
    <source>
        <dbReference type="SAM" id="MobiDB-lite"/>
    </source>
</evidence>
<accession>A0A8C5Y5A3</accession>
<organism evidence="12 13">
    <name type="scientific">Microcebus murinus</name>
    <name type="common">Gray mouse lemur</name>
    <name type="synonym">Lemur murinus</name>
    <dbReference type="NCBI Taxonomy" id="30608"/>
    <lineage>
        <taxon>Eukaryota</taxon>
        <taxon>Metazoa</taxon>
        <taxon>Chordata</taxon>
        <taxon>Craniata</taxon>
        <taxon>Vertebrata</taxon>
        <taxon>Euteleostomi</taxon>
        <taxon>Mammalia</taxon>
        <taxon>Eutheria</taxon>
        <taxon>Euarchontoglires</taxon>
        <taxon>Primates</taxon>
        <taxon>Strepsirrhini</taxon>
        <taxon>Lemuriformes</taxon>
        <taxon>Cheirogaleidae</taxon>
        <taxon>Microcebus</taxon>
    </lineage>
</organism>
<dbReference type="InterPro" id="IPR003006">
    <property type="entry name" value="Ig/MHC_CS"/>
</dbReference>
<dbReference type="InterPro" id="IPR001039">
    <property type="entry name" value="MHC_I_a_a1/a2"/>
</dbReference>
<dbReference type="InterPro" id="IPR011161">
    <property type="entry name" value="MHC_I-like_Ag-recog"/>
</dbReference>
<dbReference type="InterPro" id="IPR013783">
    <property type="entry name" value="Ig-like_fold"/>
</dbReference>
<evidence type="ECO:0000313" key="13">
    <source>
        <dbReference type="Proteomes" id="UP000694394"/>
    </source>
</evidence>
<reference evidence="12" key="1">
    <citation type="submission" date="2016-12" db="EMBL/GenBank/DDBJ databases">
        <title>Mouse lemur reference genome and diversity panel.</title>
        <authorList>
            <person name="Harris R."/>
            <person name="Larsen P."/>
            <person name="Liu Y."/>
            <person name="Hughes D.S."/>
            <person name="Murali S."/>
            <person name="Raveendran M."/>
            <person name="Korchina V."/>
            <person name="Wang M."/>
            <person name="Jhangiani S."/>
            <person name="Bandaranaike D."/>
            <person name="Bellair M."/>
            <person name="Blankenburg K."/>
            <person name="Chao H."/>
            <person name="Dahdouli M."/>
            <person name="Dinh H."/>
            <person name="Doddapaneni H."/>
            <person name="English A."/>
            <person name="Firestine M."/>
            <person name="Gnanaolivu R."/>
            <person name="Gross S."/>
            <person name="Hernandez B."/>
            <person name="Javaid M."/>
            <person name="Jayaseelan J."/>
            <person name="Jones J."/>
            <person name="Khan Z."/>
            <person name="Kovar C."/>
            <person name="Kurapati P."/>
            <person name="Le B."/>
            <person name="Lee S."/>
            <person name="Li M."/>
            <person name="Mathew T."/>
            <person name="Narasimhan A."/>
            <person name="Ngo D."/>
            <person name="Nguyen L."/>
            <person name="Okwuonu G."/>
            <person name="Ongeri F."/>
            <person name="Osuji N."/>
            <person name="Pu L.-L."/>
            <person name="Puazo M."/>
            <person name="Quiroz J."/>
            <person name="Raj R."/>
            <person name="Rajbhandari K."/>
            <person name="Reid J.G."/>
            <person name="Santibanez J."/>
            <person name="Sexton D."/>
            <person name="Skinner E."/>
            <person name="Vee V."/>
            <person name="Weissenberger G."/>
            <person name="Wu Y."/>
            <person name="Xin Y."/>
            <person name="Han Y."/>
            <person name="Campbell C."/>
            <person name="Brown A."/>
            <person name="Sullivan B."/>
            <person name="Shelton J."/>
            <person name="Brown S."/>
            <person name="Dudchenko O."/>
            <person name="Machol I."/>
            <person name="Durand N."/>
            <person name="Shamim M."/>
            <person name="Lieberman A."/>
            <person name="Muzny D.M."/>
            <person name="Richards S."/>
            <person name="Yoder A."/>
            <person name="Worley K.C."/>
            <person name="Rogers J."/>
            <person name="Gibbs R.A."/>
        </authorList>
    </citation>
    <scope>NUCLEOTIDE SEQUENCE [LARGE SCALE GENOMIC DNA]</scope>
</reference>
<dbReference type="EMBL" id="ABDC03021066">
    <property type="status" value="NOT_ANNOTATED_CDS"/>
    <property type="molecule type" value="Genomic_DNA"/>
</dbReference>
<comment type="similarity">
    <text evidence="8">Belongs to the MHC class I family.</text>
</comment>
<sequence>MLQTGTLVTMVPVLLFLLLLLGPAVSQDAQDDHYSLTYFYTGLSKPSEDYPKFWAVGFLNDQEFFHYDSESRKAEPVGPWRHVEGMEDWDKESKLQQAREDFFLDTLQDIMDYYDDSNGSHTFQGKFGCELQNNGSSGAFWKYAYDGKDFIEFNKETPAWVPLDPAAWNTKKKWEPYVENVKEYLEEECPDIMQRYRNYSRHILDRQDPPSVAVTSRTTPGEKSILRCQVYGFYPQGIGLHWTRDSEVQESKSGGDVLPSGGGTYLSSVLLEVPPQDRHHYSCHVEHSALAQPLSVPWDSRQDTGAGDTGGTQSQ</sequence>
<keyword evidence="13" id="KW-1185">Reference proteome</keyword>
<reference evidence="12" key="3">
    <citation type="submission" date="2025-09" db="UniProtKB">
        <authorList>
            <consortium name="Ensembl"/>
        </authorList>
    </citation>
    <scope>IDENTIFICATION</scope>
</reference>
<dbReference type="AlphaFoldDB" id="A0A8C5Y5A3"/>